<dbReference type="CDD" id="cd06171">
    <property type="entry name" value="Sigma70_r4"/>
    <property type="match status" value="1"/>
</dbReference>
<keyword evidence="2" id="KW-0805">Transcription regulation</keyword>
<dbReference type="Proteomes" id="UP001528850">
    <property type="component" value="Unassembled WGS sequence"/>
</dbReference>
<keyword evidence="3" id="KW-0731">Sigma factor</keyword>
<feature type="domain" description="RNA polymerase sigma factor 70 region 4 type 2" evidence="6">
    <location>
        <begin position="121"/>
        <end position="173"/>
    </location>
</feature>
<dbReference type="InterPro" id="IPR013325">
    <property type="entry name" value="RNA_pol_sigma_r2"/>
</dbReference>
<dbReference type="Gene3D" id="1.10.1740.10">
    <property type="match status" value="1"/>
</dbReference>
<dbReference type="InterPro" id="IPR013324">
    <property type="entry name" value="RNA_pol_sigma_r3/r4-like"/>
</dbReference>
<gene>
    <name evidence="7" type="ORF">P3W24_17530</name>
</gene>
<dbReference type="SUPFAM" id="SSF88659">
    <property type="entry name" value="Sigma3 and sigma4 domains of RNA polymerase sigma factors"/>
    <property type="match status" value="1"/>
</dbReference>
<evidence type="ECO:0000259" key="6">
    <source>
        <dbReference type="Pfam" id="PF08281"/>
    </source>
</evidence>
<organism evidence="7 8">
    <name type="scientific">Luteibacter sahnii</name>
    <dbReference type="NCBI Taxonomy" id="3021977"/>
    <lineage>
        <taxon>Bacteria</taxon>
        <taxon>Pseudomonadati</taxon>
        <taxon>Pseudomonadota</taxon>
        <taxon>Gammaproteobacteria</taxon>
        <taxon>Lysobacterales</taxon>
        <taxon>Rhodanobacteraceae</taxon>
        <taxon>Luteibacter</taxon>
    </lineage>
</organism>
<sequence length="185" mass="21351">MEDDRILVKDILEGRRGAMERFVRAHQETCWRVLYRLTGDREDARDLCQEAFLRAHRALPSFRFDASLKTWTTRIAWSVGLRHLEKRRIPLDAFTDVDDAADQADDAEDIASALVREERRAQVRAALSTLAPVQRTLLGMYHFEDMTLPDISRVTGMPVGTIKSHLFRGRLALRQQLIRHPECTP</sequence>
<dbReference type="InterPro" id="IPR007627">
    <property type="entry name" value="RNA_pol_sigma70_r2"/>
</dbReference>
<comment type="similarity">
    <text evidence="1">Belongs to the sigma-70 factor family. ECF subfamily.</text>
</comment>
<dbReference type="InterPro" id="IPR036388">
    <property type="entry name" value="WH-like_DNA-bd_sf"/>
</dbReference>
<evidence type="ECO:0000259" key="5">
    <source>
        <dbReference type="Pfam" id="PF04542"/>
    </source>
</evidence>
<accession>A0ABT6BF44</accession>
<dbReference type="Gene3D" id="1.10.10.10">
    <property type="entry name" value="Winged helix-like DNA-binding domain superfamily/Winged helix DNA-binding domain"/>
    <property type="match status" value="1"/>
</dbReference>
<evidence type="ECO:0000256" key="4">
    <source>
        <dbReference type="ARBA" id="ARBA00023163"/>
    </source>
</evidence>
<dbReference type="EMBL" id="JARJJS010000007">
    <property type="protein sequence ID" value="MDF4026779.1"/>
    <property type="molecule type" value="Genomic_DNA"/>
</dbReference>
<dbReference type="PANTHER" id="PTHR43133:SF51">
    <property type="entry name" value="RNA POLYMERASE SIGMA FACTOR"/>
    <property type="match status" value="1"/>
</dbReference>
<dbReference type="InterPro" id="IPR039425">
    <property type="entry name" value="RNA_pol_sigma-70-like"/>
</dbReference>
<evidence type="ECO:0000313" key="8">
    <source>
        <dbReference type="Proteomes" id="UP001528850"/>
    </source>
</evidence>
<evidence type="ECO:0000256" key="1">
    <source>
        <dbReference type="ARBA" id="ARBA00010641"/>
    </source>
</evidence>
<dbReference type="InterPro" id="IPR014284">
    <property type="entry name" value="RNA_pol_sigma-70_dom"/>
</dbReference>
<proteinExistence type="inferred from homology"/>
<name>A0ABT6BF44_9GAMM</name>
<comment type="caution">
    <text evidence="7">The sequence shown here is derived from an EMBL/GenBank/DDBJ whole genome shotgun (WGS) entry which is preliminary data.</text>
</comment>
<evidence type="ECO:0000256" key="2">
    <source>
        <dbReference type="ARBA" id="ARBA00023015"/>
    </source>
</evidence>
<evidence type="ECO:0000313" key="7">
    <source>
        <dbReference type="EMBL" id="MDF4026779.1"/>
    </source>
</evidence>
<dbReference type="Pfam" id="PF04542">
    <property type="entry name" value="Sigma70_r2"/>
    <property type="match status" value="1"/>
</dbReference>
<dbReference type="SUPFAM" id="SSF88946">
    <property type="entry name" value="Sigma2 domain of RNA polymerase sigma factors"/>
    <property type="match status" value="1"/>
</dbReference>
<protein>
    <submittedName>
        <fullName evidence="7">Sigma-70 family RNA polymerase sigma factor</fullName>
    </submittedName>
</protein>
<dbReference type="InterPro" id="IPR013249">
    <property type="entry name" value="RNA_pol_sigma70_r4_t2"/>
</dbReference>
<dbReference type="RefSeq" id="WP_320551652.1">
    <property type="nucleotide sequence ID" value="NZ_JAQLOK010000003.1"/>
</dbReference>
<keyword evidence="8" id="KW-1185">Reference proteome</keyword>
<feature type="domain" description="RNA polymerase sigma-70 region 2" evidence="5">
    <location>
        <begin position="22"/>
        <end position="88"/>
    </location>
</feature>
<dbReference type="PANTHER" id="PTHR43133">
    <property type="entry name" value="RNA POLYMERASE ECF-TYPE SIGMA FACTO"/>
    <property type="match status" value="1"/>
</dbReference>
<keyword evidence="4" id="KW-0804">Transcription</keyword>
<reference evidence="7 8" key="1">
    <citation type="journal article" date="2024" name="Curr. Microbiol.">
        <title>Luteibacter sahnii sp. nov., A Novel Yellow-Colored Xanthomonadin Pigment Producing Probiotic Bacterium from Healthy Rice Seed Microbiome.</title>
        <authorList>
            <person name="Jaiswal G."/>
            <person name="Rana R."/>
            <person name="Nayak P.K."/>
            <person name="Chouhan R."/>
            <person name="Gandhi S.G."/>
            <person name="Patel H.K."/>
            <person name="Patil P.B."/>
        </authorList>
    </citation>
    <scope>NUCLEOTIDE SEQUENCE [LARGE SCALE GENOMIC DNA]</scope>
    <source>
        <strain evidence="7 8">PPL201</strain>
    </source>
</reference>
<dbReference type="NCBIfam" id="TIGR02937">
    <property type="entry name" value="sigma70-ECF"/>
    <property type="match status" value="1"/>
</dbReference>
<dbReference type="Pfam" id="PF08281">
    <property type="entry name" value="Sigma70_r4_2"/>
    <property type="match status" value="1"/>
</dbReference>
<evidence type="ECO:0000256" key="3">
    <source>
        <dbReference type="ARBA" id="ARBA00023082"/>
    </source>
</evidence>